<proteinExistence type="predicted"/>
<dbReference type="EMBL" id="JAUCMV010000002">
    <property type="protein sequence ID" value="KAK0420701.1"/>
    <property type="molecule type" value="Genomic_DNA"/>
</dbReference>
<reference evidence="1" key="1">
    <citation type="submission" date="2023-06" db="EMBL/GenBank/DDBJ databases">
        <title>Genomic analysis of the entomopathogenic nematode Steinernema hermaphroditum.</title>
        <authorList>
            <person name="Schwarz E.M."/>
            <person name="Heppert J.K."/>
            <person name="Baniya A."/>
            <person name="Schwartz H.T."/>
            <person name="Tan C.-H."/>
            <person name="Antoshechkin I."/>
            <person name="Sternberg P.W."/>
            <person name="Goodrich-Blair H."/>
            <person name="Dillman A.R."/>
        </authorList>
    </citation>
    <scope>NUCLEOTIDE SEQUENCE</scope>
    <source>
        <strain evidence="1">PS9179</strain>
        <tissue evidence="1">Whole animal</tissue>
    </source>
</reference>
<name>A0AA39IBV4_9BILA</name>
<dbReference type="AlphaFoldDB" id="A0AA39IBV4"/>
<dbReference type="Proteomes" id="UP001175271">
    <property type="component" value="Unassembled WGS sequence"/>
</dbReference>
<protein>
    <submittedName>
        <fullName evidence="1">Uncharacterized protein</fullName>
    </submittedName>
</protein>
<evidence type="ECO:0000313" key="2">
    <source>
        <dbReference type="Proteomes" id="UP001175271"/>
    </source>
</evidence>
<accession>A0AA39IBV4</accession>
<keyword evidence="2" id="KW-1185">Reference proteome</keyword>
<sequence>MNDLPLDFYEKICVVGCSSRCTDTPHLFKELRHIAGSFGVFAQRMFDSCCYCSFVIRRNSIRMNRVKKYSQHQDIRNLSNLRDFYIAWVTITFEDGDALNVDHDIAERVRYIRSRHRESRWCLQMDSPIISEQWAECLSTWKLHCLTICTELQESSLELCKRIVEKGALTKLLLCYDITDESRDSVELAKSALLQERFTSLYIRSRSPLTEIIDFWRVNAHRLSGKDVLFDGKYQSVTHMYNDFRLCNEEDWIPIEKRYAYFPRTLFDIPSRPRCLNFDGRSNEKEHNMFMFYDSAICDTVTNTIGLLFT</sequence>
<evidence type="ECO:0000313" key="1">
    <source>
        <dbReference type="EMBL" id="KAK0420701.1"/>
    </source>
</evidence>
<comment type="caution">
    <text evidence="1">The sequence shown here is derived from an EMBL/GenBank/DDBJ whole genome shotgun (WGS) entry which is preliminary data.</text>
</comment>
<gene>
    <name evidence="1" type="ORF">QR680_014834</name>
</gene>
<organism evidence="1 2">
    <name type="scientific">Steinernema hermaphroditum</name>
    <dbReference type="NCBI Taxonomy" id="289476"/>
    <lineage>
        <taxon>Eukaryota</taxon>
        <taxon>Metazoa</taxon>
        <taxon>Ecdysozoa</taxon>
        <taxon>Nematoda</taxon>
        <taxon>Chromadorea</taxon>
        <taxon>Rhabditida</taxon>
        <taxon>Tylenchina</taxon>
        <taxon>Panagrolaimomorpha</taxon>
        <taxon>Strongyloidoidea</taxon>
        <taxon>Steinernematidae</taxon>
        <taxon>Steinernema</taxon>
    </lineage>
</organism>